<gene>
    <name evidence="2" type="ORF">KHQ06_33020</name>
</gene>
<feature type="region of interest" description="Disordered" evidence="1">
    <location>
        <begin position="1"/>
        <end position="25"/>
    </location>
</feature>
<evidence type="ECO:0000313" key="2">
    <source>
        <dbReference type="EMBL" id="QVI20853.1"/>
    </source>
</evidence>
<evidence type="ECO:0000256" key="1">
    <source>
        <dbReference type="SAM" id="MobiDB-lite"/>
    </source>
</evidence>
<accession>A0ABX8CLM7</accession>
<keyword evidence="3" id="KW-1185">Reference proteome</keyword>
<proteinExistence type="predicted"/>
<evidence type="ECO:0000313" key="3">
    <source>
        <dbReference type="Proteomes" id="UP000683310"/>
    </source>
</evidence>
<sequence>MTPRELRPRRVTRSSSRAGTTFPEFPCTTATAGTVGTGPGDDVYSAVSHYRIPALGPLTALELRALLLRHVTCIEGHGHTPQDCSARTQLLEIAAR</sequence>
<name>A0ABX8CLM7_9NOCA</name>
<organism evidence="2 3">
    <name type="scientific">Nocardia tengchongensis</name>
    <dbReference type="NCBI Taxonomy" id="2055889"/>
    <lineage>
        <taxon>Bacteria</taxon>
        <taxon>Bacillati</taxon>
        <taxon>Actinomycetota</taxon>
        <taxon>Actinomycetes</taxon>
        <taxon>Mycobacteriales</taxon>
        <taxon>Nocardiaceae</taxon>
        <taxon>Nocardia</taxon>
    </lineage>
</organism>
<dbReference type="Proteomes" id="UP000683310">
    <property type="component" value="Chromosome"/>
</dbReference>
<protein>
    <submittedName>
        <fullName evidence="2">Uncharacterized protein</fullName>
    </submittedName>
</protein>
<dbReference type="EMBL" id="CP074371">
    <property type="protein sequence ID" value="QVI20853.1"/>
    <property type="molecule type" value="Genomic_DNA"/>
</dbReference>
<reference evidence="2 3" key="1">
    <citation type="submission" date="2021-04" db="EMBL/GenBank/DDBJ databases">
        <title>Nocardia tengchongensis.</title>
        <authorList>
            <person name="Zhuang k."/>
            <person name="Ran Y."/>
            <person name="Li W."/>
        </authorList>
    </citation>
    <scope>NUCLEOTIDE SEQUENCE [LARGE SCALE GENOMIC DNA]</scope>
    <source>
        <strain evidence="2 3">CFH S0057</strain>
    </source>
</reference>